<dbReference type="Proteomes" id="UP000002255">
    <property type="component" value="Chromosome"/>
</dbReference>
<dbReference type="STRING" id="446471.Xcel_2139"/>
<protein>
    <submittedName>
        <fullName evidence="1">Uncharacterized protein</fullName>
    </submittedName>
</protein>
<reference evidence="1 2" key="2">
    <citation type="journal article" date="2010" name="Stand. Genomic Sci.">
        <title>Complete genome sequence of Xylanimonas cellulosilytica type strain (XIL07).</title>
        <authorList>
            <person name="Foster B."/>
            <person name="Pukall R."/>
            <person name="Abt B."/>
            <person name="Nolan M."/>
            <person name="Glavina Del Rio T."/>
            <person name="Chen F."/>
            <person name="Lucas S."/>
            <person name="Tice H."/>
            <person name="Pitluck S."/>
            <person name="Cheng J.-F."/>
            <person name="Chertkov O."/>
            <person name="Brettin T."/>
            <person name="Han C."/>
            <person name="Detter J.C."/>
            <person name="Bruce D."/>
            <person name="Goodwin L."/>
            <person name="Ivanova N."/>
            <person name="Mavromatis K."/>
            <person name="Pati A."/>
            <person name="Mikhailova N."/>
            <person name="Chen A."/>
            <person name="Palaniappan K."/>
            <person name="Land M."/>
            <person name="Hauser L."/>
            <person name="Chang Y.-J."/>
            <person name="Jeffries C.D."/>
            <person name="Chain P."/>
            <person name="Rohde M."/>
            <person name="Goeker M."/>
            <person name="Bristow J."/>
            <person name="Eisen J.A."/>
            <person name="Markowitz V."/>
            <person name="Hugenholtz P."/>
            <person name="Kyrpides N.C."/>
            <person name="Klenk H.-P."/>
            <person name="Lapidus A."/>
        </authorList>
    </citation>
    <scope>NUCLEOTIDE SEQUENCE [LARGE SCALE GENOMIC DNA]</scope>
    <source>
        <strain evidence="2">DSM 15894 / CECT 5975 / LMG 20990 / XIL07</strain>
    </source>
</reference>
<evidence type="ECO:0000313" key="1">
    <source>
        <dbReference type="EMBL" id="ACZ31157.1"/>
    </source>
</evidence>
<proteinExistence type="predicted"/>
<dbReference type="HOGENOM" id="CLU_2367730_0_0_11"/>
<reference evidence="2" key="1">
    <citation type="submission" date="2009-11" db="EMBL/GenBank/DDBJ databases">
        <title>The complete chromosome of Xylanimonas cellulosilytica DSM 15894.</title>
        <authorList>
            <consortium name="US DOE Joint Genome Institute (JGI-PGF)"/>
            <person name="Lucas S."/>
            <person name="Copeland A."/>
            <person name="Lapidus A."/>
            <person name="Glavina del Rio T."/>
            <person name="Dalin E."/>
            <person name="Tice H."/>
            <person name="Bruce D."/>
            <person name="Goodwin L."/>
            <person name="Pitluck S."/>
            <person name="Kyrpides N."/>
            <person name="Mavromatis K."/>
            <person name="Ivanova N."/>
            <person name="Mikhailova N."/>
            <person name="Foster B."/>
            <person name="Clum A."/>
            <person name="Brettin T."/>
            <person name="Detter J.C."/>
            <person name="Han C."/>
            <person name="Larimer F."/>
            <person name="Land M."/>
            <person name="Hauser L."/>
            <person name="Markowitz V."/>
            <person name="Cheng J.F."/>
            <person name="Hugenholtz P."/>
            <person name="Woyke T."/>
            <person name="Wu D."/>
            <person name="Gehrich-Schroeter G."/>
            <person name="Schneider S."/>
            <person name="Pukall S.R."/>
            <person name="Klenk H.P."/>
            <person name="Eisen J.A."/>
        </authorList>
    </citation>
    <scope>NUCLEOTIDE SEQUENCE [LARGE SCALE GENOMIC DNA]</scope>
    <source>
        <strain evidence="2">DSM 15894 / CECT 5975 / LMG 20990 / XIL07</strain>
    </source>
</reference>
<sequence length="104" mass="11560">MGCVGSGSACQEPNTATVLPWASGRRATQTVHNSRRIAAISPPGAVPHFSSRLTARIVWEHDGEEWIDTRTTAYTHDAVLVIITDKRLRQRVAAWLTPTDVRRR</sequence>
<accession>D1BUE4</accession>
<keyword evidence="2" id="KW-1185">Reference proteome</keyword>
<name>D1BUE4_XYLCX</name>
<gene>
    <name evidence="1" type="ordered locus">Xcel_2139</name>
</gene>
<dbReference type="KEGG" id="xce:Xcel_2139"/>
<dbReference type="EMBL" id="CP001821">
    <property type="protein sequence ID" value="ACZ31157.1"/>
    <property type="molecule type" value="Genomic_DNA"/>
</dbReference>
<evidence type="ECO:0000313" key="2">
    <source>
        <dbReference type="Proteomes" id="UP000002255"/>
    </source>
</evidence>
<organism evidence="1 2">
    <name type="scientific">Xylanimonas cellulosilytica (strain DSM 15894 / JCM 12276 / CECT 5975 / KCTC 9989 / LMG 20990 / NBRC 107835 / XIL07)</name>
    <dbReference type="NCBI Taxonomy" id="446471"/>
    <lineage>
        <taxon>Bacteria</taxon>
        <taxon>Bacillati</taxon>
        <taxon>Actinomycetota</taxon>
        <taxon>Actinomycetes</taxon>
        <taxon>Micrococcales</taxon>
        <taxon>Promicromonosporaceae</taxon>
        <taxon>Xylanimonas</taxon>
    </lineage>
</organism>
<dbReference type="AlphaFoldDB" id="D1BUE4"/>